<dbReference type="GO" id="GO:0016020">
    <property type="term" value="C:membrane"/>
    <property type="evidence" value="ECO:0007669"/>
    <property type="project" value="InterPro"/>
</dbReference>
<keyword evidence="4" id="KW-0547">Nucleotide-binding</keyword>
<feature type="region of interest" description="Disordered" evidence="6">
    <location>
        <begin position="1"/>
        <end position="22"/>
    </location>
</feature>
<reference evidence="8 9" key="1">
    <citation type="submission" date="2019-07" db="EMBL/GenBank/DDBJ databases">
        <title>Tepidimonas taiwanensis I1-1 draft genome.</title>
        <authorList>
            <person name="Da Costa M.S."/>
            <person name="Froufe H.J.C."/>
            <person name="Egas C."/>
            <person name="Albuquerque L."/>
        </authorList>
    </citation>
    <scope>NUCLEOTIDE SEQUENCE [LARGE SCALE GENOMIC DNA]</scope>
    <source>
        <strain evidence="8 9">I1-1</strain>
    </source>
</reference>
<keyword evidence="9" id="KW-1185">Reference proteome</keyword>
<keyword evidence="3" id="KW-1003">Cell membrane</keyword>
<proteinExistence type="inferred from homology"/>
<dbReference type="InterPro" id="IPR003439">
    <property type="entry name" value="ABC_transporter-like_ATP-bd"/>
</dbReference>
<dbReference type="AlphaFoldDB" id="A0A554XE83"/>
<evidence type="ECO:0000259" key="7">
    <source>
        <dbReference type="PROSITE" id="PS50893"/>
    </source>
</evidence>
<dbReference type="GO" id="GO:0016887">
    <property type="term" value="F:ATP hydrolysis activity"/>
    <property type="evidence" value="ECO:0007669"/>
    <property type="project" value="InterPro"/>
</dbReference>
<dbReference type="InterPro" id="IPR029439">
    <property type="entry name" value="Wzt_C"/>
</dbReference>
<comment type="similarity">
    <text evidence="1">Belongs to the ABC transporter superfamily.</text>
</comment>
<keyword evidence="5 8" id="KW-0067">ATP-binding</keyword>
<dbReference type="Gene3D" id="2.70.50.60">
    <property type="entry name" value="abc- transporter (atp binding component) like domain"/>
    <property type="match status" value="1"/>
</dbReference>
<dbReference type="Pfam" id="PF00005">
    <property type="entry name" value="ABC_tran"/>
    <property type="match status" value="1"/>
</dbReference>
<dbReference type="GO" id="GO:0140359">
    <property type="term" value="F:ABC-type transporter activity"/>
    <property type="evidence" value="ECO:0007669"/>
    <property type="project" value="InterPro"/>
</dbReference>
<evidence type="ECO:0000256" key="4">
    <source>
        <dbReference type="ARBA" id="ARBA00022741"/>
    </source>
</evidence>
<organism evidence="8 9">
    <name type="scientific">Tepidimonas taiwanensis</name>
    <dbReference type="NCBI Taxonomy" id="307486"/>
    <lineage>
        <taxon>Bacteria</taxon>
        <taxon>Pseudomonadati</taxon>
        <taxon>Pseudomonadota</taxon>
        <taxon>Betaproteobacteria</taxon>
        <taxon>Burkholderiales</taxon>
        <taxon>Tepidimonas</taxon>
    </lineage>
</organism>
<dbReference type="Proteomes" id="UP000317763">
    <property type="component" value="Unassembled WGS sequence"/>
</dbReference>
<dbReference type="RefSeq" id="WP_197052531.1">
    <property type="nucleotide sequence ID" value="NZ_CP083911.1"/>
</dbReference>
<dbReference type="InterPro" id="IPR003593">
    <property type="entry name" value="AAA+_ATPase"/>
</dbReference>
<evidence type="ECO:0000256" key="5">
    <source>
        <dbReference type="ARBA" id="ARBA00022840"/>
    </source>
</evidence>
<dbReference type="PROSITE" id="PS50893">
    <property type="entry name" value="ABC_TRANSPORTER_2"/>
    <property type="match status" value="1"/>
</dbReference>
<dbReference type="CDD" id="cd10147">
    <property type="entry name" value="Wzt_C-like"/>
    <property type="match status" value="1"/>
</dbReference>
<evidence type="ECO:0000256" key="1">
    <source>
        <dbReference type="ARBA" id="ARBA00005417"/>
    </source>
</evidence>
<dbReference type="SUPFAM" id="SSF52540">
    <property type="entry name" value="P-loop containing nucleoside triphosphate hydrolases"/>
    <property type="match status" value="1"/>
</dbReference>
<evidence type="ECO:0000256" key="2">
    <source>
        <dbReference type="ARBA" id="ARBA00022448"/>
    </source>
</evidence>
<dbReference type="SMART" id="SM00382">
    <property type="entry name" value="AAA"/>
    <property type="match status" value="1"/>
</dbReference>
<gene>
    <name evidence="8" type="primary">tagH</name>
    <name evidence="8" type="ORF">Ttaiw_00134</name>
</gene>
<dbReference type="InterPro" id="IPR050683">
    <property type="entry name" value="Bact_Polysacc_Export_ATP-bd"/>
</dbReference>
<dbReference type="PANTHER" id="PTHR46743:SF2">
    <property type="entry name" value="TEICHOIC ACIDS EXPORT ATP-BINDING PROTEIN TAGH"/>
    <property type="match status" value="1"/>
</dbReference>
<sequence>MSALATGTDAAPVSPGGALARGPQMAPGDVLVELRGVGKDYPLAQGWRRWALLWSAWRRQPPAGAVFTALDGVDLTLRRGQSLGVIGVNGAGKSTLLKLVAGVARPTRGQVLRHARVAALLELGAGFHPEYSGRDNALLACALQGLSAAQARAALPEILAFADIGAHIDLPLKTYSSGMVVRLGFAVMTVLRPQVLITDEVLAVGDEAFQKKCMAWMERYLADGGTLLLVSHGMYHVQKLCAHALWLHQGRVQAYGDALAVTRDYLAWHEQRMARSAAVTAPPAEAAALQQAGAAAPYRVLHAWVNGAPASDGVVVATGQPLTVSGVVLAPDGGDPHVAVGWARADGSAIYGTVTDMAGVRVQRLDAQHHGFALRFESLPLLPGRYELRLHAMDPPALRLFDHVHIPVQVVGDTRELGVVRLPHRWLAVPPDGAPDPAVGWPGWPLCDNSAFDR</sequence>
<feature type="domain" description="ABC transporter" evidence="7">
    <location>
        <begin position="51"/>
        <end position="274"/>
    </location>
</feature>
<evidence type="ECO:0000313" key="8">
    <source>
        <dbReference type="EMBL" id="TSE34074.1"/>
    </source>
</evidence>
<accession>A0A554XE83</accession>
<dbReference type="Gene3D" id="3.40.50.300">
    <property type="entry name" value="P-loop containing nucleotide triphosphate hydrolases"/>
    <property type="match status" value="1"/>
</dbReference>
<keyword evidence="2" id="KW-0813">Transport</keyword>
<dbReference type="STRING" id="307486.GCA_000807215_00157"/>
<evidence type="ECO:0000256" key="6">
    <source>
        <dbReference type="SAM" id="MobiDB-lite"/>
    </source>
</evidence>
<dbReference type="PANTHER" id="PTHR46743">
    <property type="entry name" value="TEICHOIC ACIDS EXPORT ATP-BINDING PROTEIN TAGH"/>
    <property type="match status" value="1"/>
</dbReference>
<comment type="caution">
    <text evidence="8">The sequence shown here is derived from an EMBL/GenBank/DDBJ whole genome shotgun (WGS) entry which is preliminary data.</text>
</comment>
<evidence type="ECO:0000256" key="3">
    <source>
        <dbReference type="ARBA" id="ARBA00022475"/>
    </source>
</evidence>
<evidence type="ECO:0000313" key="9">
    <source>
        <dbReference type="Proteomes" id="UP000317763"/>
    </source>
</evidence>
<protein>
    <submittedName>
        <fullName evidence="8">Teichoic acids export ATP-binding protein TagH</fullName>
    </submittedName>
</protein>
<dbReference type="InterPro" id="IPR015860">
    <property type="entry name" value="ABC_transpr_TagH-like"/>
</dbReference>
<keyword evidence="3" id="KW-0472">Membrane</keyword>
<dbReference type="EMBL" id="VJOM01000001">
    <property type="protein sequence ID" value="TSE34074.1"/>
    <property type="molecule type" value="Genomic_DNA"/>
</dbReference>
<dbReference type="InterPro" id="IPR027417">
    <property type="entry name" value="P-loop_NTPase"/>
</dbReference>
<dbReference type="CDD" id="cd03220">
    <property type="entry name" value="ABC_KpsT_Wzt"/>
    <property type="match status" value="1"/>
</dbReference>
<dbReference type="GO" id="GO:0005524">
    <property type="term" value="F:ATP binding"/>
    <property type="evidence" value="ECO:0007669"/>
    <property type="project" value="UniProtKB-KW"/>
</dbReference>
<name>A0A554XE83_9BURK</name>